<evidence type="ECO:0000256" key="10">
    <source>
        <dbReference type="ARBA" id="ARBA00032441"/>
    </source>
</evidence>
<proteinExistence type="inferred from homology"/>
<keyword evidence="7" id="KW-0547">Nucleotide-binding</keyword>
<evidence type="ECO:0000256" key="7">
    <source>
        <dbReference type="ARBA" id="ARBA00022741"/>
    </source>
</evidence>
<keyword evidence="12" id="KW-1185">Reference proteome</keyword>
<comment type="caution">
    <text evidence="11">The sequence shown here is derived from an EMBL/GenBank/DDBJ whole genome shotgun (WGS) entry which is preliminary data.</text>
</comment>
<evidence type="ECO:0000256" key="1">
    <source>
        <dbReference type="ARBA" id="ARBA00004496"/>
    </source>
</evidence>
<evidence type="ECO:0000256" key="5">
    <source>
        <dbReference type="ARBA" id="ARBA00022694"/>
    </source>
</evidence>
<dbReference type="InterPro" id="IPR003442">
    <property type="entry name" value="T6A_TsaE"/>
</dbReference>
<gene>
    <name evidence="11" type="primary">tsaE</name>
    <name evidence="11" type="ORF">ABSH63_08545</name>
</gene>
<keyword evidence="5" id="KW-0819">tRNA processing</keyword>
<organism evidence="11 12">
    <name type="scientific">Sinimarinibacterium thermocellulolyticum</name>
    <dbReference type="NCBI Taxonomy" id="3170016"/>
    <lineage>
        <taxon>Bacteria</taxon>
        <taxon>Pseudomonadati</taxon>
        <taxon>Pseudomonadota</taxon>
        <taxon>Gammaproteobacteria</taxon>
        <taxon>Nevskiales</taxon>
        <taxon>Nevskiaceae</taxon>
        <taxon>Sinimarinibacterium</taxon>
    </lineage>
</organism>
<dbReference type="InterPro" id="IPR027417">
    <property type="entry name" value="P-loop_NTPase"/>
</dbReference>
<protein>
    <recommendedName>
        <fullName evidence="3">tRNA threonylcarbamoyladenosine biosynthesis protein TsaE</fullName>
    </recommendedName>
    <alternativeName>
        <fullName evidence="10">t(6)A37 threonylcarbamoyladenosine biosynthesis protein TsaE</fullName>
    </alternativeName>
</protein>
<dbReference type="CDD" id="cd02019">
    <property type="entry name" value="NK"/>
    <property type="match status" value="1"/>
</dbReference>
<dbReference type="PANTHER" id="PTHR33540:SF2">
    <property type="entry name" value="TRNA THREONYLCARBAMOYLADENOSINE BIOSYNTHESIS PROTEIN TSAE"/>
    <property type="match status" value="1"/>
</dbReference>
<dbReference type="NCBIfam" id="TIGR00150">
    <property type="entry name" value="T6A_YjeE"/>
    <property type="match status" value="1"/>
</dbReference>
<dbReference type="RefSeq" id="WP_352889000.1">
    <property type="nucleotide sequence ID" value="NZ_JBEPIJ010000008.1"/>
</dbReference>
<dbReference type="Proteomes" id="UP001465331">
    <property type="component" value="Unassembled WGS sequence"/>
</dbReference>
<evidence type="ECO:0000313" key="11">
    <source>
        <dbReference type="EMBL" id="MES0874050.1"/>
    </source>
</evidence>
<comment type="similarity">
    <text evidence="2">Belongs to the TsaE family.</text>
</comment>
<sequence>MSGKETTDAIVLADAAATEAAGVVLTQALDARAGAVVFLEGDLGAGKTTLVRGLLRALGVAGPVRSPTYTLVEPYAIGTRSVVHMDLYRLADPHEWWTLGLDAYPPDQTLWLVEWPQRAQGLLPAPTLVLRLAVRGSARTLEVHGEAGLADSVRAGLQALS</sequence>
<dbReference type="SUPFAM" id="SSF52540">
    <property type="entry name" value="P-loop containing nucleoside triphosphate hydrolases"/>
    <property type="match status" value="1"/>
</dbReference>
<evidence type="ECO:0000256" key="3">
    <source>
        <dbReference type="ARBA" id="ARBA00019010"/>
    </source>
</evidence>
<name>A0ABV2A9W9_9GAMM</name>
<evidence type="ECO:0000256" key="2">
    <source>
        <dbReference type="ARBA" id="ARBA00007599"/>
    </source>
</evidence>
<evidence type="ECO:0000313" key="12">
    <source>
        <dbReference type="Proteomes" id="UP001465331"/>
    </source>
</evidence>
<evidence type="ECO:0000256" key="8">
    <source>
        <dbReference type="ARBA" id="ARBA00022840"/>
    </source>
</evidence>
<accession>A0ABV2A9W9</accession>
<keyword evidence="9" id="KW-0460">Magnesium</keyword>
<dbReference type="PANTHER" id="PTHR33540">
    <property type="entry name" value="TRNA THREONYLCARBAMOYLADENOSINE BIOSYNTHESIS PROTEIN TSAE"/>
    <property type="match status" value="1"/>
</dbReference>
<dbReference type="EMBL" id="JBEPIJ010000008">
    <property type="protein sequence ID" value="MES0874050.1"/>
    <property type="molecule type" value="Genomic_DNA"/>
</dbReference>
<comment type="subcellular location">
    <subcellularLocation>
        <location evidence="1">Cytoplasm</location>
    </subcellularLocation>
</comment>
<keyword evidence="8" id="KW-0067">ATP-binding</keyword>
<evidence type="ECO:0000256" key="6">
    <source>
        <dbReference type="ARBA" id="ARBA00022723"/>
    </source>
</evidence>
<evidence type="ECO:0000256" key="4">
    <source>
        <dbReference type="ARBA" id="ARBA00022490"/>
    </source>
</evidence>
<reference evidence="11 12" key="1">
    <citation type="submission" date="2024-06" db="EMBL/GenBank/DDBJ databases">
        <authorList>
            <person name="Li Z."/>
            <person name="Jiang Y."/>
        </authorList>
    </citation>
    <scope>NUCLEOTIDE SEQUENCE [LARGE SCALE GENOMIC DNA]</scope>
    <source>
        <strain evidence="11 12">HSW-8</strain>
    </source>
</reference>
<dbReference type="Gene3D" id="3.40.50.300">
    <property type="entry name" value="P-loop containing nucleotide triphosphate hydrolases"/>
    <property type="match status" value="1"/>
</dbReference>
<keyword evidence="4" id="KW-0963">Cytoplasm</keyword>
<keyword evidence="6" id="KW-0479">Metal-binding</keyword>
<dbReference type="Pfam" id="PF02367">
    <property type="entry name" value="TsaE"/>
    <property type="match status" value="1"/>
</dbReference>
<evidence type="ECO:0000256" key="9">
    <source>
        <dbReference type="ARBA" id="ARBA00022842"/>
    </source>
</evidence>